<keyword evidence="2" id="KW-1185">Reference proteome</keyword>
<name>A0A0A1UCN9_ENTIV</name>
<dbReference type="RefSeq" id="XP_004256830.1">
    <property type="nucleotide sequence ID" value="XM_004256782.1"/>
</dbReference>
<gene>
    <name evidence="1" type="ORF">EIN_404530</name>
</gene>
<dbReference type="GeneID" id="14888980"/>
<proteinExistence type="predicted"/>
<dbReference type="VEuPathDB" id="AmoebaDB:EIN_404530"/>
<evidence type="ECO:0000313" key="2">
    <source>
        <dbReference type="Proteomes" id="UP000014680"/>
    </source>
</evidence>
<dbReference type="OrthoDB" id="27618at2759"/>
<accession>A0A0A1UCN9</accession>
<dbReference type="OMA" id="DITKMND"/>
<reference evidence="1 2" key="1">
    <citation type="submission" date="2012-10" db="EMBL/GenBank/DDBJ databases">
        <authorList>
            <person name="Zafar N."/>
            <person name="Inman J."/>
            <person name="Hall N."/>
            <person name="Lorenzi H."/>
            <person name="Caler E."/>
        </authorList>
    </citation>
    <scope>NUCLEOTIDE SEQUENCE [LARGE SCALE GENOMIC DNA]</scope>
    <source>
        <strain evidence="1 2">IP1</strain>
    </source>
</reference>
<sequence>MQQRASKAVDAALLRERKTVSRNAESAVINTIICILIRQFGAVATFRKSKKTKNTIKMTVPESLILNGESYDQAKIASLNQNFVKEILGEEPLDITKMNDKQYNRSKEAQFNNGLLYLIKSLGYDFTIKQTKKAKLTERFVKITVLKTPLGVILDMNKLTGIGAMFEKLISDSFGREQSTQVTFDNVNALNIPDIPAISSASVNCLANNENEADMISYSSVGSQCNVPQIVYQESTPYYQMPPQTYQDYQYNFQQAEPIYYFYS</sequence>
<protein>
    <submittedName>
        <fullName evidence="1">Uncharacterized protein</fullName>
    </submittedName>
</protein>
<evidence type="ECO:0000313" key="1">
    <source>
        <dbReference type="EMBL" id="ELP90059.1"/>
    </source>
</evidence>
<dbReference type="EMBL" id="KB206537">
    <property type="protein sequence ID" value="ELP90059.1"/>
    <property type="molecule type" value="Genomic_DNA"/>
</dbReference>
<dbReference type="Proteomes" id="UP000014680">
    <property type="component" value="Unassembled WGS sequence"/>
</dbReference>
<dbReference type="KEGG" id="eiv:EIN_404530"/>
<dbReference type="AlphaFoldDB" id="A0A0A1UCN9"/>
<organism evidence="1 2">
    <name type="scientific">Entamoeba invadens IP1</name>
    <dbReference type="NCBI Taxonomy" id="370355"/>
    <lineage>
        <taxon>Eukaryota</taxon>
        <taxon>Amoebozoa</taxon>
        <taxon>Evosea</taxon>
        <taxon>Archamoebae</taxon>
        <taxon>Mastigamoebida</taxon>
        <taxon>Entamoebidae</taxon>
        <taxon>Entamoeba</taxon>
    </lineage>
</organism>